<proteinExistence type="inferred from homology"/>
<evidence type="ECO:0000259" key="2">
    <source>
        <dbReference type="Pfam" id="PF25954"/>
    </source>
</evidence>
<dbReference type="Gene3D" id="2.40.30.170">
    <property type="match status" value="1"/>
</dbReference>
<organism evidence="4 5">
    <name type="scientific">Mesorhizobium prunaredense</name>
    <dbReference type="NCBI Taxonomy" id="1631249"/>
    <lineage>
        <taxon>Bacteria</taxon>
        <taxon>Pseudomonadati</taxon>
        <taxon>Pseudomonadota</taxon>
        <taxon>Alphaproteobacteria</taxon>
        <taxon>Hyphomicrobiales</taxon>
        <taxon>Phyllobacteriaceae</taxon>
        <taxon>Mesorhizobium</taxon>
    </lineage>
</organism>
<dbReference type="PANTHER" id="PTHR30469:SF15">
    <property type="entry name" value="HLYD FAMILY OF SECRETION PROTEINS"/>
    <property type="match status" value="1"/>
</dbReference>
<keyword evidence="5" id="KW-1185">Reference proteome</keyword>
<dbReference type="NCBIfam" id="TIGR01730">
    <property type="entry name" value="RND_mfp"/>
    <property type="match status" value="1"/>
</dbReference>
<feature type="domain" description="Multidrug resistance protein MdtA-like C-terminal permuted SH3" evidence="3">
    <location>
        <begin position="295"/>
        <end position="344"/>
    </location>
</feature>
<evidence type="ECO:0000313" key="4">
    <source>
        <dbReference type="EMBL" id="SIT53346.1"/>
    </source>
</evidence>
<evidence type="ECO:0000259" key="3">
    <source>
        <dbReference type="Pfam" id="PF25967"/>
    </source>
</evidence>
<dbReference type="InterPro" id="IPR006143">
    <property type="entry name" value="RND_pump_MFP"/>
</dbReference>
<dbReference type="Proteomes" id="UP000188388">
    <property type="component" value="Unassembled WGS sequence"/>
</dbReference>
<dbReference type="InterPro" id="IPR058792">
    <property type="entry name" value="Beta-barrel_RND_2"/>
</dbReference>
<dbReference type="GO" id="GO:0015562">
    <property type="term" value="F:efflux transmembrane transporter activity"/>
    <property type="evidence" value="ECO:0007669"/>
    <property type="project" value="TreeGrafter"/>
</dbReference>
<dbReference type="Pfam" id="PF25954">
    <property type="entry name" value="Beta-barrel_RND_2"/>
    <property type="match status" value="1"/>
</dbReference>
<accession>A0A1R3V287</accession>
<sequence length="360" mass="37618">MRLSYGKFFCVCLAGLCLAGCSEEEKTAAAAPRQARIMVVTPHKLATVAEGAGRVQSRYVSEVGFEVGGRVISRDVDVGATVKKGQKLAELSAVDYRNKVTAAEADLSAAKATLVQVVAQEERFRILLGKGFTTRSQYDEVLRSLQSAQAAVQAAGANLRIVENQLGYTQLLAPDDGIVTATGADPGQVVAAGQMVVQMSRNDAREAVFAVAGEDIAGAKLGMAVNVSIQGRPDIAVTGAIREISPEADSTTGTYQVKVALASPPPEMRLGAVVVGRVESEGGQEVTTLPPTALLQSGDEPQVWVIGGDGKVQRRNVQLLQFDTDSVVVSHGLTAGEKVVTAGVNSLADGELVNAETEVE</sequence>
<dbReference type="SUPFAM" id="SSF111369">
    <property type="entry name" value="HlyD-like secretion proteins"/>
    <property type="match status" value="1"/>
</dbReference>
<dbReference type="Gene3D" id="2.40.420.20">
    <property type="match status" value="1"/>
</dbReference>
<feature type="domain" description="CusB-like beta-barrel" evidence="2">
    <location>
        <begin position="210"/>
        <end position="278"/>
    </location>
</feature>
<dbReference type="Pfam" id="PF25967">
    <property type="entry name" value="RND-MFP_C"/>
    <property type="match status" value="1"/>
</dbReference>
<evidence type="ECO:0000313" key="5">
    <source>
        <dbReference type="Proteomes" id="UP000188388"/>
    </source>
</evidence>
<dbReference type="EMBL" id="FTPD01000003">
    <property type="protein sequence ID" value="SIT53346.1"/>
    <property type="molecule type" value="Genomic_DNA"/>
</dbReference>
<reference evidence="5" key="1">
    <citation type="submission" date="2017-01" db="EMBL/GenBank/DDBJ databases">
        <authorList>
            <person name="Brunel B."/>
        </authorList>
    </citation>
    <scope>NUCLEOTIDE SEQUENCE [LARGE SCALE GENOMIC DNA]</scope>
</reference>
<dbReference type="GO" id="GO:1990281">
    <property type="term" value="C:efflux pump complex"/>
    <property type="evidence" value="ECO:0007669"/>
    <property type="project" value="TreeGrafter"/>
</dbReference>
<gene>
    <name evidence="4" type="ORF">BQ8794_110152</name>
</gene>
<name>A0A1R3V287_9HYPH</name>
<dbReference type="PANTHER" id="PTHR30469">
    <property type="entry name" value="MULTIDRUG RESISTANCE PROTEIN MDTA"/>
    <property type="match status" value="1"/>
</dbReference>
<dbReference type="STRING" id="1631249.BQ8794_110152"/>
<dbReference type="Gene3D" id="1.10.287.470">
    <property type="entry name" value="Helix hairpin bin"/>
    <property type="match status" value="1"/>
</dbReference>
<comment type="similarity">
    <text evidence="1">Belongs to the membrane fusion protein (MFP) (TC 8.A.1) family.</text>
</comment>
<protein>
    <submittedName>
        <fullName evidence="4">Putative RND efflux membrane fusion protein</fullName>
    </submittedName>
</protein>
<dbReference type="InterPro" id="IPR058627">
    <property type="entry name" value="MdtA-like_C"/>
</dbReference>
<dbReference type="RefSeq" id="WP_077373048.1">
    <property type="nucleotide sequence ID" value="NZ_FTPD01000003.1"/>
</dbReference>
<evidence type="ECO:0000256" key="1">
    <source>
        <dbReference type="ARBA" id="ARBA00009477"/>
    </source>
</evidence>
<dbReference type="Gene3D" id="2.40.50.100">
    <property type="match status" value="1"/>
</dbReference>
<dbReference type="AlphaFoldDB" id="A0A1R3V287"/>